<evidence type="ECO:0000313" key="3">
    <source>
        <dbReference type="Proteomes" id="UP000001745"/>
    </source>
</evidence>
<evidence type="ECO:0000313" key="2">
    <source>
        <dbReference type="EMBL" id="EED17277.1"/>
    </source>
</evidence>
<dbReference type="OrthoDB" id="5460188at2759"/>
<organism evidence="2 3">
    <name type="scientific">Talaromyces stipitatus (strain ATCC 10500 / CBS 375.48 / QM 6759 / NRRL 1006)</name>
    <name type="common">Penicillium stipitatum</name>
    <dbReference type="NCBI Taxonomy" id="441959"/>
    <lineage>
        <taxon>Eukaryota</taxon>
        <taxon>Fungi</taxon>
        <taxon>Dikarya</taxon>
        <taxon>Ascomycota</taxon>
        <taxon>Pezizomycotina</taxon>
        <taxon>Eurotiomycetes</taxon>
        <taxon>Eurotiomycetidae</taxon>
        <taxon>Eurotiales</taxon>
        <taxon>Trichocomaceae</taxon>
        <taxon>Talaromyces</taxon>
        <taxon>Talaromyces sect. Talaromyces</taxon>
    </lineage>
</organism>
<dbReference type="EMBL" id="EQ962655">
    <property type="protein sequence ID" value="EED17277.1"/>
    <property type="molecule type" value="Genomic_DNA"/>
</dbReference>
<evidence type="ECO:0000256" key="1">
    <source>
        <dbReference type="SAM" id="MobiDB-lite"/>
    </source>
</evidence>
<gene>
    <name evidence="2" type="ORF">TSTA_111210</name>
</gene>
<dbReference type="AlphaFoldDB" id="B8M8Y2"/>
<reference evidence="3" key="1">
    <citation type="journal article" date="2015" name="Genome Announc.">
        <title>Genome sequence of the AIDS-associated pathogen Penicillium marneffei (ATCC18224) and its near taxonomic relative Talaromyces stipitatus (ATCC10500).</title>
        <authorList>
            <person name="Nierman W.C."/>
            <person name="Fedorova-Abrams N.D."/>
            <person name="Andrianopoulos A."/>
        </authorList>
    </citation>
    <scope>NUCLEOTIDE SEQUENCE [LARGE SCALE GENOMIC DNA]</scope>
    <source>
        <strain evidence="3">ATCC 10500 / CBS 375.48 / QM 6759 / NRRL 1006</strain>
    </source>
</reference>
<keyword evidence="3" id="KW-1185">Reference proteome</keyword>
<proteinExistence type="predicted"/>
<dbReference type="eggNOG" id="ENOG502T5HK">
    <property type="taxonomic scope" value="Eukaryota"/>
</dbReference>
<dbReference type="VEuPathDB" id="FungiDB:TSTA_111210"/>
<feature type="region of interest" description="Disordered" evidence="1">
    <location>
        <begin position="302"/>
        <end position="358"/>
    </location>
</feature>
<dbReference type="RefSeq" id="XP_002481269.1">
    <property type="nucleotide sequence ID" value="XM_002481224.1"/>
</dbReference>
<dbReference type="Proteomes" id="UP000001745">
    <property type="component" value="Unassembled WGS sequence"/>
</dbReference>
<protein>
    <submittedName>
        <fullName evidence="2">Uncharacterized protein</fullName>
    </submittedName>
</protein>
<dbReference type="GeneID" id="8109801"/>
<feature type="compositionally biased region" description="Polar residues" evidence="1">
    <location>
        <begin position="339"/>
        <end position="351"/>
    </location>
</feature>
<dbReference type="PhylomeDB" id="B8M8Y2"/>
<sequence length="637" mass="72788">MLSPCSVEQLGLRYQEPFLITVPVSNPHNSEDAQSQKWIAVGSFCTNCDQLNFIYPPSLFPPTPPKYPTIATFSLFQHTIIFPEILCIIMNLQEYDYGHLPEYLVRSIKENPEHESAVFEFLEASQRLARVAEENVDVKFYFFPGNTENSSILQPSGLVEDIFLTEPDKVQDASRITPNRLNIQNEPRNEAPPSDGLIDWSEWLVPGDFEHNWTDKILPSTVHENPITSLPTTAESLDCSTRENNKVVMLANRQPTAEDVSGEGDNFILQAELDQRTDCDGDPPTLSRGCPVAAKVDRPSKHLYGSKKGQSMKVKKAKRGRSTTQVNPTHKRLLKSKSSDVNKATPETTISHQRDESHSVMRHSNYAQMWSLFGPGSDSALQETHLMEIFSLATLISRPNLASFLEMQSQLWQTDRFWNPDPLRLPVAENLPTDKSCYRIFRYLQDLKEETQINAVRRRFAQIQFHLTFVRLQKEMDQRDRNKSKISSHVIDYFEGLGDHDGEHPDRSSKDKDRQSFINNNSWGRKWLLVSHYVGWGSLIVWNSIDSKMLKLKKPKLKALITYIVNAKPEIVALCREYEKPAIDLVVGRKPTLVLTQEDVARTIAHISREINANESTHKPWQQVDMDIETDKIGLVH</sequence>
<name>B8M8Y2_TALSN</name>
<accession>B8M8Y2</accession>
<dbReference type="InParanoid" id="B8M8Y2"/>
<dbReference type="HOGENOM" id="CLU_031994_0_0_1"/>